<reference evidence="2 3" key="1">
    <citation type="journal article" date="2023" name="Mol. Biol. Evol.">
        <title>Genomics of Secondarily Temperate Adaptation in the Only Non-Antarctic Icefish.</title>
        <authorList>
            <person name="Rivera-Colon A.G."/>
            <person name="Rayamajhi N."/>
            <person name="Minhas B.F."/>
            <person name="Madrigal G."/>
            <person name="Bilyk K.T."/>
            <person name="Yoon V."/>
            <person name="Hune M."/>
            <person name="Gregory S."/>
            <person name="Cheng C.H.C."/>
            <person name="Catchen J.M."/>
        </authorList>
    </citation>
    <scope>NUCLEOTIDE SEQUENCE [LARGE SCALE GENOMIC DNA]</scope>
    <source>
        <strain evidence="2">JC2023a</strain>
    </source>
</reference>
<keyword evidence="3" id="KW-1185">Reference proteome</keyword>
<organism evidence="2 3">
    <name type="scientific">Champsocephalus esox</name>
    <name type="common">pike icefish</name>
    <dbReference type="NCBI Taxonomy" id="159716"/>
    <lineage>
        <taxon>Eukaryota</taxon>
        <taxon>Metazoa</taxon>
        <taxon>Chordata</taxon>
        <taxon>Craniata</taxon>
        <taxon>Vertebrata</taxon>
        <taxon>Euteleostomi</taxon>
        <taxon>Actinopterygii</taxon>
        <taxon>Neopterygii</taxon>
        <taxon>Teleostei</taxon>
        <taxon>Neoteleostei</taxon>
        <taxon>Acanthomorphata</taxon>
        <taxon>Eupercaria</taxon>
        <taxon>Perciformes</taxon>
        <taxon>Notothenioidei</taxon>
        <taxon>Channichthyidae</taxon>
        <taxon>Champsocephalus</taxon>
    </lineage>
</organism>
<feature type="compositionally biased region" description="Basic residues" evidence="1">
    <location>
        <begin position="237"/>
        <end position="250"/>
    </location>
</feature>
<gene>
    <name evidence="2" type="ORF">CesoFtcFv8_019272</name>
</gene>
<feature type="compositionally biased region" description="Basic and acidic residues" evidence="1">
    <location>
        <begin position="1"/>
        <end position="10"/>
    </location>
</feature>
<feature type="region of interest" description="Disordered" evidence="1">
    <location>
        <begin position="151"/>
        <end position="250"/>
    </location>
</feature>
<accession>A0AAN8GN42</accession>
<comment type="caution">
    <text evidence="2">The sequence shown here is derived from an EMBL/GenBank/DDBJ whole genome shotgun (WGS) entry which is preliminary data.</text>
</comment>
<feature type="region of interest" description="Disordered" evidence="1">
    <location>
        <begin position="1"/>
        <end position="123"/>
    </location>
</feature>
<dbReference type="EMBL" id="JAULUE010002060">
    <property type="protein sequence ID" value="KAK5885574.1"/>
    <property type="molecule type" value="Genomic_DNA"/>
</dbReference>
<evidence type="ECO:0000313" key="2">
    <source>
        <dbReference type="EMBL" id="KAK5885574.1"/>
    </source>
</evidence>
<dbReference type="Proteomes" id="UP001335648">
    <property type="component" value="Unassembled WGS sequence"/>
</dbReference>
<dbReference type="AlphaFoldDB" id="A0AAN8GN42"/>
<protein>
    <submittedName>
        <fullName evidence="2">Uncharacterized protein</fullName>
    </submittedName>
</protein>
<feature type="compositionally biased region" description="Basic residues" evidence="1">
    <location>
        <begin position="162"/>
        <end position="171"/>
    </location>
</feature>
<sequence>MGVRVPDRAGNRSWPGAAGQPGRRGQGSAGRPMEGAWRAGGGAEQGRRRGAGGSASRQAGQGQQRRANAGGAAGQASQGAHARRGRARAVIRQSARGSNKRSSGAPGRGPVSRKAQGVRGGSFRQHAARALLVAARGAQGRGVQGHVMVPHQSQGREAGARRYQRHGHGRLRPQGGASSSAGVRAGGGEQCRQGERSAGFRAQGKSGRPRAGGIVSGRVAWRAGRHQPAARAMARGVRARAGRFRQAGRV</sequence>
<evidence type="ECO:0000313" key="3">
    <source>
        <dbReference type="Proteomes" id="UP001335648"/>
    </source>
</evidence>
<feature type="compositionally biased region" description="Low complexity" evidence="1">
    <location>
        <begin position="54"/>
        <end position="80"/>
    </location>
</feature>
<proteinExistence type="predicted"/>
<name>A0AAN8GN42_9TELE</name>
<evidence type="ECO:0000256" key="1">
    <source>
        <dbReference type="SAM" id="MobiDB-lite"/>
    </source>
</evidence>